<keyword evidence="7" id="KW-0325">Glycoprotein</keyword>
<dbReference type="AlphaFoldDB" id="A0A8H7UK07"/>
<evidence type="ECO:0000256" key="7">
    <source>
        <dbReference type="ARBA" id="ARBA00023180"/>
    </source>
</evidence>
<sequence>MTSPRSNSSWDMRGSLSDSESRSNQSNRSYEQANQSQQRLLGTPRLSPNPTSRPSSPTPMNTVQTPIYHTFGDEDPYTKDLKRDLADKDFDTTFRQHITLSLSGLLNTGAILLILLAIIGVFAGLPIGLEVTKNQQEQQAAAEKHNNWNSSTPPTTTVPLSPGGQPVIDPDTPVSARTKTSMNGETWKLVFSDEFNQPGRTFYPGDDPFWQVEAVDLHYWVTGDLEWYTPDAVTTAGGNLVITMQQQNSHNLNYTSGMLQSWNKLCFTGGIIEVNVSLPGPPNVPGFWPGAWTMGNLGRPGYGATTEGTWPYAYDTCDAGVTKNQSMTNGLSYLPGQRLNACVKSGDHPSPGKGRGAPEIDILEVASADGSFGGKVGSVSQSGQFAPFDYAYTPNYSYMSTNNNTIGNNGKTEINGYKGGQFQQAVSVVTALDPNMYDAKKFQTFAFEYVPSNTPGEDSYIRWELGGQETWRMYEETMGPNPKSKVSQRTISNEPMSIVLNFGMSPGWGQVNINKLPFPAKYYVDYVRIYQHPDRISLDCDPPDYPTAAYIKSHYNAYTNPNLTLWEDAGYTFPSYSL</sequence>
<evidence type="ECO:0000256" key="2">
    <source>
        <dbReference type="ARBA" id="ARBA00010962"/>
    </source>
</evidence>
<keyword evidence="4" id="KW-0735">Signal-anchor</keyword>
<dbReference type="InterPro" id="IPR013320">
    <property type="entry name" value="ConA-like_dom_sf"/>
</dbReference>
<dbReference type="SUPFAM" id="SSF49899">
    <property type="entry name" value="Concanavalin A-like lectins/glucanases"/>
    <property type="match status" value="1"/>
</dbReference>
<protein>
    <recommendedName>
        <fullName evidence="11">GH16 domain-containing protein</fullName>
    </recommendedName>
</protein>
<dbReference type="InterPro" id="IPR000757">
    <property type="entry name" value="Beta-glucanase-like"/>
</dbReference>
<comment type="similarity">
    <text evidence="2">Belongs to the SKN1/KRE6 family.</text>
</comment>
<keyword evidence="13" id="KW-1185">Reference proteome</keyword>
<evidence type="ECO:0000256" key="4">
    <source>
        <dbReference type="ARBA" id="ARBA00022968"/>
    </source>
</evidence>
<dbReference type="GO" id="GO:0006078">
    <property type="term" value="P:(1-&gt;6)-beta-D-glucan biosynthetic process"/>
    <property type="evidence" value="ECO:0007669"/>
    <property type="project" value="TreeGrafter"/>
</dbReference>
<keyword evidence="8" id="KW-0961">Cell wall biogenesis/degradation</keyword>
<evidence type="ECO:0000256" key="5">
    <source>
        <dbReference type="ARBA" id="ARBA00022989"/>
    </source>
</evidence>
<evidence type="ECO:0000259" key="11">
    <source>
        <dbReference type="PROSITE" id="PS51762"/>
    </source>
</evidence>
<evidence type="ECO:0000256" key="10">
    <source>
        <dbReference type="SAM" id="Phobius"/>
    </source>
</evidence>
<gene>
    <name evidence="12" type="ORF">INT43_002428</name>
</gene>
<name>A0A8H7UK07_MORIS</name>
<dbReference type="GO" id="GO:0071555">
    <property type="term" value="P:cell wall organization"/>
    <property type="evidence" value="ECO:0007669"/>
    <property type="project" value="UniProtKB-KW"/>
</dbReference>
<evidence type="ECO:0000256" key="1">
    <source>
        <dbReference type="ARBA" id="ARBA00004606"/>
    </source>
</evidence>
<comment type="caution">
    <text evidence="12">The sequence shown here is derived from an EMBL/GenBank/DDBJ whole genome shotgun (WGS) entry which is preliminary data.</text>
</comment>
<evidence type="ECO:0000256" key="8">
    <source>
        <dbReference type="ARBA" id="ARBA00023316"/>
    </source>
</evidence>
<dbReference type="PANTHER" id="PTHR31361">
    <property type="entry name" value="BETA-GLUCAN SYNTHESIS-ASSOCIATED PROTEIN KRE6-RELATED"/>
    <property type="match status" value="1"/>
</dbReference>
<feature type="compositionally biased region" description="Polar residues" evidence="9">
    <location>
        <begin position="1"/>
        <end position="40"/>
    </location>
</feature>
<dbReference type="GO" id="GO:0005886">
    <property type="term" value="C:plasma membrane"/>
    <property type="evidence" value="ECO:0007669"/>
    <property type="project" value="TreeGrafter"/>
</dbReference>
<dbReference type="FunFam" id="2.60.120.200:FF:000135">
    <property type="entry name" value="Related to KRE6-glucan synthase subunit"/>
    <property type="match status" value="1"/>
</dbReference>
<feature type="transmembrane region" description="Helical" evidence="10">
    <location>
        <begin position="105"/>
        <end position="129"/>
    </location>
</feature>
<organism evidence="12 13">
    <name type="scientific">Mortierella isabellina</name>
    <name type="common">Filamentous fungus</name>
    <name type="synonym">Umbelopsis isabellina</name>
    <dbReference type="NCBI Taxonomy" id="91625"/>
    <lineage>
        <taxon>Eukaryota</taxon>
        <taxon>Fungi</taxon>
        <taxon>Fungi incertae sedis</taxon>
        <taxon>Mucoromycota</taxon>
        <taxon>Mucoromycotina</taxon>
        <taxon>Umbelopsidomycetes</taxon>
        <taxon>Umbelopsidales</taxon>
        <taxon>Umbelopsidaceae</taxon>
        <taxon>Umbelopsis</taxon>
    </lineage>
</organism>
<comment type="subcellular location">
    <subcellularLocation>
        <location evidence="1">Membrane</location>
        <topology evidence="1">Single-pass type II membrane protein</topology>
    </subcellularLocation>
</comment>
<evidence type="ECO:0000256" key="9">
    <source>
        <dbReference type="SAM" id="MobiDB-lite"/>
    </source>
</evidence>
<dbReference type="InterPro" id="IPR005629">
    <property type="entry name" value="Skn1/Kre6/Sbg1"/>
</dbReference>
<dbReference type="PANTHER" id="PTHR31361:SF1">
    <property type="entry name" value="BETA-GLUCAN SYNTHESIS-ASSOCIATED PROTEIN KRE6-RELATED"/>
    <property type="match status" value="1"/>
</dbReference>
<evidence type="ECO:0000256" key="3">
    <source>
        <dbReference type="ARBA" id="ARBA00022692"/>
    </source>
</evidence>
<reference evidence="12" key="1">
    <citation type="submission" date="2020-12" db="EMBL/GenBank/DDBJ databases">
        <title>Metabolic potential, ecology and presence of endohyphal bacteria is reflected in genomic diversity of Mucoromycotina.</title>
        <authorList>
            <person name="Muszewska A."/>
            <person name="Okrasinska A."/>
            <person name="Steczkiewicz K."/>
            <person name="Drgas O."/>
            <person name="Orlowska M."/>
            <person name="Perlinska-Lenart U."/>
            <person name="Aleksandrzak-Piekarczyk T."/>
            <person name="Szatraj K."/>
            <person name="Zielenkiewicz U."/>
            <person name="Pilsyk S."/>
            <person name="Malc E."/>
            <person name="Mieczkowski P."/>
            <person name="Kruszewska J.S."/>
            <person name="Biernat P."/>
            <person name="Pawlowska J."/>
        </authorList>
    </citation>
    <scope>NUCLEOTIDE SEQUENCE</scope>
    <source>
        <strain evidence="12">WA0000067209</strain>
    </source>
</reference>
<dbReference type="CDD" id="cd02180">
    <property type="entry name" value="GH16_fungal_KRE6_glucanase"/>
    <property type="match status" value="1"/>
</dbReference>
<dbReference type="Pfam" id="PF03935">
    <property type="entry name" value="SKN1_KRE6_Sbg1"/>
    <property type="match status" value="1"/>
</dbReference>
<feature type="compositionally biased region" description="Low complexity" evidence="9">
    <location>
        <begin position="43"/>
        <end position="62"/>
    </location>
</feature>
<feature type="region of interest" description="Disordered" evidence="9">
    <location>
        <begin position="1"/>
        <end position="76"/>
    </location>
</feature>
<dbReference type="GO" id="GO:0015926">
    <property type="term" value="F:glucosidase activity"/>
    <property type="evidence" value="ECO:0007669"/>
    <property type="project" value="TreeGrafter"/>
</dbReference>
<evidence type="ECO:0000256" key="6">
    <source>
        <dbReference type="ARBA" id="ARBA00023136"/>
    </source>
</evidence>
<accession>A0A8H7UK07</accession>
<dbReference type="EMBL" id="JAEPQZ010000001">
    <property type="protein sequence ID" value="KAG2185990.1"/>
    <property type="molecule type" value="Genomic_DNA"/>
</dbReference>
<evidence type="ECO:0000313" key="12">
    <source>
        <dbReference type="EMBL" id="KAG2185990.1"/>
    </source>
</evidence>
<keyword evidence="3 10" id="KW-0812">Transmembrane</keyword>
<dbReference type="GO" id="GO:0005789">
    <property type="term" value="C:endoplasmic reticulum membrane"/>
    <property type="evidence" value="ECO:0007669"/>
    <property type="project" value="TreeGrafter"/>
</dbReference>
<dbReference type="Proteomes" id="UP000654370">
    <property type="component" value="Unassembled WGS sequence"/>
</dbReference>
<dbReference type="Gene3D" id="2.60.120.200">
    <property type="match status" value="1"/>
</dbReference>
<keyword evidence="6 10" id="KW-0472">Membrane</keyword>
<feature type="domain" description="GH16" evidence="11">
    <location>
        <begin position="146"/>
        <end position="535"/>
    </location>
</feature>
<dbReference type="OrthoDB" id="412647at2759"/>
<feature type="region of interest" description="Disordered" evidence="9">
    <location>
        <begin position="138"/>
        <end position="169"/>
    </location>
</feature>
<feature type="compositionally biased region" description="Low complexity" evidence="9">
    <location>
        <begin position="150"/>
        <end position="162"/>
    </location>
</feature>
<dbReference type="PROSITE" id="PS51762">
    <property type="entry name" value="GH16_2"/>
    <property type="match status" value="1"/>
</dbReference>
<evidence type="ECO:0000313" key="13">
    <source>
        <dbReference type="Proteomes" id="UP000654370"/>
    </source>
</evidence>
<proteinExistence type="inferred from homology"/>
<keyword evidence="5 10" id="KW-1133">Transmembrane helix</keyword>